<dbReference type="Pfam" id="PF13650">
    <property type="entry name" value="Asp_protease_2"/>
    <property type="match status" value="1"/>
</dbReference>
<feature type="domain" description="PDZ" evidence="1">
    <location>
        <begin position="321"/>
        <end position="374"/>
    </location>
</feature>
<dbReference type="PROSITE" id="PS50106">
    <property type="entry name" value="PDZ"/>
    <property type="match status" value="1"/>
</dbReference>
<evidence type="ECO:0000313" key="2">
    <source>
        <dbReference type="EMBL" id="CUS46077.1"/>
    </source>
</evidence>
<dbReference type="GO" id="GO:0006508">
    <property type="term" value="P:proteolysis"/>
    <property type="evidence" value="ECO:0007669"/>
    <property type="project" value="InterPro"/>
</dbReference>
<dbReference type="SMART" id="SM00228">
    <property type="entry name" value="PDZ"/>
    <property type="match status" value="1"/>
</dbReference>
<dbReference type="Gene3D" id="2.40.70.10">
    <property type="entry name" value="Acid Proteases"/>
    <property type="match status" value="2"/>
</dbReference>
<dbReference type="InterPro" id="IPR001969">
    <property type="entry name" value="Aspartic_peptidase_AS"/>
</dbReference>
<dbReference type="PROSITE" id="PS00141">
    <property type="entry name" value="ASP_PROTEASE"/>
    <property type="match status" value="1"/>
</dbReference>
<dbReference type="SUPFAM" id="SSF50156">
    <property type="entry name" value="PDZ domain-like"/>
    <property type="match status" value="1"/>
</dbReference>
<dbReference type="InterPro" id="IPR036034">
    <property type="entry name" value="PDZ_sf"/>
</dbReference>
<gene>
    <name evidence="2" type="ORF">MGWOODY_Smn1769</name>
</gene>
<dbReference type="InterPro" id="IPR034122">
    <property type="entry name" value="Retropepsin-like_bacterial"/>
</dbReference>
<sequence>MSSLRPVFRLVAVVAMLLFVGTPMSGAVLHAHPNDIAGSGAVEVPIRIRSGHVYVDAEINGKGPFHLLFDTGATNVLTPEAARRLGLAVRDNVEATGTGGVQAGGSTMVDSVRLGSVSLSDQTFYVLDLPPGASDDTPLDGLIGFEWLNRFPARLDYANATLTLYAGKDAGYVEPAAPARLSFRGRTPMIDGKVDGIDGHFSIDTGSTGSLTLAAPFVAEHDLATRYHARTRVMSARGIGGPVYALLARAELLDLGTATAKRPVTFLSQQKAGTSARKDTAGNIGFGVLRQFTILFDYPRKRIYFQPNADWGQPDLADRSGMRLEKGDGALVVAFVADGSPAAAAGLKAGDRIVSVDTVPSAGLALEEVRKHLKGPVGTRIPMTSDHGPIVIVLADL</sequence>
<proteinExistence type="predicted"/>
<dbReference type="EMBL" id="CZQE01000335">
    <property type="protein sequence ID" value="CUS46077.1"/>
    <property type="molecule type" value="Genomic_DNA"/>
</dbReference>
<dbReference type="InterPro" id="IPR041489">
    <property type="entry name" value="PDZ_6"/>
</dbReference>
<dbReference type="InterPro" id="IPR001478">
    <property type="entry name" value="PDZ"/>
</dbReference>
<reference evidence="2" key="1">
    <citation type="submission" date="2015-10" db="EMBL/GenBank/DDBJ databases">
        <authorList>
            <person name="Gilbert D.G."/>
        </authorList>
    </citation>
    <scope>NUCLEOTIDE SEQUENCE</scope>
</reference>
<dbReference type="Pfam" id="PF17820">
    <property type="entry name" value="PDZ_6"/>
    <property type="match status" value="1"/>
</dbReference>
<evidence type="ECO:0000259" key="1">
    <source>
        <dbReference type="PROSITE" id="PS50106"/>
    </source>
</evidence>
<organism evidence="2">
    <name type="scientific">hydrothermal vent metagenome</name>
    <dbReference type="NCBI Taxonomy" id="652676"/>
    <lineage>
        <taxon>unclassified sequences</taxon>
        <taxon>metagenomes</taxon>
        <taxon>ecological metagenomes</taxon>
    </lineage>
</organism>
<dbReference type="Gene3D" id="2.30.42.10">
    <property type="match status" value="1"/>
</dbReference>
<dbReference type="InterPro" id="IPR021109">
    <property type="entry name" value="Peptidase_aspartic_dom_sf"/>
</dbReference>
<dbReference type="CDD" id="cd05483">
    <property type="entry name" value="retropepsin_like_bacteria"/>
    <property type="match status" value="1"/>
</dbReference>
<accession>A0A160TP08</accession>
<dbReference type="SUPFAM" id="SSF50630">
    <property type="entry name" value="Acid proteases"/>
    <property type="match status" value="1"/>
</dbReference>
<dbReference type="AlphaFoldDB" id="A0A160TP08"/>
<dbReference type="GO" id="GO:0004190">
    <property type="term" value="F:aspartic-type endopeptidase activity"/>
    <property type="evidence" value="ECO:0007669"/>
    <property type="project" value="InterPro"/>
</dbReference>
<name>A0A160TP08_9ZZZZ</name>
<protein>
    <recommendedName>
        <fullName evidence="1">PDZ domain-containing protein</fullName>
    </recommendedName>
</protein>